<dbReference type="OrthoDB" id="9763453at2"/>
<dbReference type="SUPFAM" id="SSF53383">
    <property type="entry name" value="PLP-dependent transferases"/>
    <property type="match status" value="1"/>
</dbReference>
<protein>
    <submittedName>
        <fullName evidence="3">Pyridoxal phosphate-dependent aminotransferase</fullName>
    </submittedName>
</protein>
<dbReference type="InterPro" id="IPR015421">
    <property type="entry name" value="PyrdxlP-dep_Trfase_major"/>
</dbReference>
<dbReference type="Proteomes" id="UP000292003">
    <property type="component" value="Unassembled WGS sequence"/>
</dbReference>
<name>A0A4Q7J5Q0_9PSEU</name>
<keyword evidence="1" id="KW-0045">Antibiotic biosynthesis</keyword>
<organism evidence="3 4">
    <name type="scientific">Amycolatopsis suaedae</name>
    <dbReference type="NCBI Taxonomy" id="2510978"/>
    <lineage>
        <taxon>Bacteria</taxon>
        <taxon>Bacillati</taxon>
        <taxon>Actinomycetota</taxon>
        <taxon>Actinomycetes</taxon>
        <taxon>Pseudonocardiales</taxon>
        <taxon>Pseudonocardiaceae</taxon>
        <taxon>Amycolatopsis</taxon>
    </lineage>
</organism>
<dbReference type="Gene3D" id="3.90.1150.10">
    <property type="entry name" value="Aspartate Aminotransferase, domain 1"/>
    <property type="match status" value="1"/>
</dbReference>
<dbReference type="InterPro" id="IPR004839">
    <property type="entry name" value="Aminotransferase_I/II_large"/>
</dbReference>
<feature type="domain" description="Aminotransferase class I/classII large" evidence="2">
    <location>
        <begin position="54"/>
        <end position="356"/>
    </location>
</feature>
<dbReference type="AlphaFoldDB" id="A0A4Q7J5Q0"/>
<accession>A0A4Q7J5Q0</accession>
<dbReference type="InterPro" id="IPR015424">
    <property type="entry name" value="PyrdxlP-dep_Trfase"/>
</dbReference>
<evidence type="ECO:0000256" key="1">
    <source>
        <dbReference type="ARBA" id="ARBA00023194"/>
    </source>
</evidence>
<dbReference type="GO" id="GO:0030170">
    <property type="term" value="F:pyridoxal phosphate binding"/>
    <property type="evidence" value="ECO:0007669"/>
    <property type="project" value="InterPro"/>
</dbReference>
<dbReference type="PANTHER" id="PTHR43510">
    <property type="entry name" value="AMINOTRANSFERASE FUNCTION, HYPOTHETICAL (EUROFUNG)"/>
    <property type="match status" value="1"/>
</dbReference>
<dbReference type="CDD" id="cd00609">
    <property type="entry name" value="AAT_like"/>
    <property type="match status" value="1"/>
</dbReference>
<reference evidence="3 4" key="1">
    <citation type="submission" date="2019-02" db="EMBL/GenBank/DDBJ databases">
        <title>Draft genome sequence of Amycolatopsis sp. 8-3EHSu isolated from roots of Suaeda maritima.</title>
        <authorList>
            <person name="Duangmal K."/>
            <person name="Chantavorakit T."/>
        </authorList>
    </citation>
    <scope>NUCLEOTIDE SEQUENCE [LARGE SCALE GENOMIC DNA]</scope>
    <source>
        <strain evidence="3 4">8-3EHSu</strain>
    </source>
</reference>
<dbReference type="GO" id="GO:0017000">
    <property type="term" value="P:antibiotic biosynthetic process"/>
    <property type="evidence" value="ECO:0007669"/>
    <property type="project" value="UniProtKB-KW"/>
</dbReference>
<dbReference type="Pfam" id="PF00155">
    <property type="entry name" value="Aminotran_1_2"/>
    <property type="match status" value="1"/>
</dbReference>
<dbReference type="Gene3D" id="3.40.640.10">
    <property type="entry name" value="Type I PLP-dependent aspartate aminotransferase-like (Major domain)"/>
    <property type="match status" value="1"/>
</dbReference>
<dbReference type="PANTHER" id="PTHR43510:SF1">
    <property type="entry name" value="AMINOTRANSFERASE FUNCTION, HYPOTHETICAL (EUROFUNG)"/>
    <property type="match status" value="1"/>
</dbReference>
<dbReference type="EMBL" id="SFCC01000009">
    <property type="protein sequence ID" value="RZQ62439.1"/>
    <property type="molecule type" value="Genomic_DNA"/>
</dbReference>
<gene>
    <name evidence="3" type="ORF">EWH70_19465</name>
</gene>
<keyword evidence="3" id="KW-0032">Aminotransferase</keyword>
<evidence type="ECO:0000259" key="2">
    <source>
        <dbReference type="Pfam" id="PF00155"/>
    </source>
</evidence>
<comment type="caution">
    <text evidence="3">The sequence shown here is derived from an EMBL/GenBank/DDBJ whole genome shotgun (WGS) entry which is preliminary data.</text>
</comment>
<dbReference type="GO" id="GO:0008483">
    <property type="term" value="F:transaminase activity"/>
    <property type="evidence" value="ECO:0007669"/>
    <property type="project" value="UniProtKB-KW"/>
</dbReference>
<evidence type="ECO:0000313" key="4">
    <source>
        <dbReference type="Proteomes" id="UP000292003"/>
    </source>
</evidence>
<keyword evidence="4" id="KW-1185">Reference proteome</keyword>
<sequence>MTRLPDFRLETYFSRWEFTARHHLTASDAQTMTVAELLSLAGEDRGVLDNLPLGYTETFGDPALREAIAATYDHAAPADVLCFAGAEEALYLAMNVLLDRDDHAVVVTPNYQAAETVPLALCEVTGVALDPDRDWALDLDRVRAALRPNTRVVSVNFPNNPTGAVTGRAEFTELARLCDERGIHLFSDEVYRGLERDPARTLPQAADLSPRALSLNVMSKALGLPGLRIGWITCRDRELLSRLERAKHYTSICNSAPSEVLARIALGARAAILDRNRRLIDRNLPVFDEFFAEFGDLFEWRHPDGGCVAFPRYRGPGDVERLCTRLVEEAGVLLLPASIYRSELTPTPTDRFRIGVGRRDPEAGLAEFARWLRRRWRPQPSTIRTNDAIDRTR</sequence>
<dbReference type="RefSeq" id="WP_130476866.1">
    <property type="nucleotide sequence ID" value="NZ_SFCC01000009.1"/>
</dbReference>
<keyword evidence="3" id="KW-0808">Transferase</keyword>
<proteinExistence type="predicted"/>
<dbReference type="InterPro" id="IPR015422">
    <property type="entry name" value="PyrdxlP-dep_Trfase_small"/>
</dbReference>
<evidence type="ECO:0000313" key="3">
    <source>
        <dbReference type="EMBL" id="RZQ62439.1"/>
    </source>
</evidence>